<sequence length="227" mass="25466">MKILEPAPEEHEEEEPPTPTPTATPSTPPKTSAIDDTAPPTKPPDPPKIGESKPLDSVLHMPSPADADPHKLPHLKTPPYVHHFDTYGLVKELHKSRYTPEQSTTLMKAVRGILINNMALAREGLVSKSNVENETYLFRAACSELKTEIGNGRKSQIERMRTERAQLQHEVDILGQRLGQETGTLKDELKGLFDDRKMAVRQEQRTMETKVSFPFFGIVGRWLLTVC</sequence>
<dbReference type="EMBL" id="CH445326">
    <property type="protein sequence ID" value="EAT91325.2"/>
    <property type="molecule type" value="Genomic_DNA"/>
</dbReference>
<feature type="compositionally biased region" description="Pro residues" evidence="8">
    <location>
        <begin position="17"/>
        <end position="28"/>
    </location>
</feature>
<gene>
    <name evidence="9" type="ORF">SNOG_01676</name>
</gene>
<dbReference type="eggNOG" id="ENOG502S831">
    <property type="taxonomic scope" value="Eukaryota"/>
</dbReference>
<dbReference type="InParanoid" id="Q0V2T8"/>
<keyword evidence="6" id="KW-0496">Mitochondrion</keyword>
<dbReference type="RefSeq" id="XP_001792312.1">
    <property type="nucleotide sequence ID" value="XM_001792260.1"/>
</dbReference>
<keyword evidence="4" id="KW-1133">Transmembrane helix</keyword>
<dbReference type="VEuPathDB" id="FungiDB:JI435_016760"/>
<dbReference type="GeneID" id="5969157"/>
<dbReference type="Pfam" id="PF07798">
    <property type="entry name" value="CCDC90-like"/>
    <property type="match status" value="1"/>
</dbReference>
<evidence type="ECO:0000313" key="10">
    <source>
        <dbReference type="Proteomes" id="UP000001055"/>
    </source>
</evidence>
<evidence type="ECO:0000256" key="3">
    <source>
        <dbReference type="ARBA" id="ARBA00022692"/>
    </source>
</evidence>
<evidence type="ECO:0000256" key="8">
    <source>
        <dbReference type="SAM" id="MobiDB-lite"/>
    </source>
</evidence>
<dbReference type="PANTHER" id="PTHR14360">
    <property type="entry name" value="PROTEIN FMP32, MITOCHONDRIAL"/>
    <property type="match status" value="1"/>
</dbReference>
<evidence type="ECO:0000256" key="4">
    <source>
        <dbReference type="ARBA" id="ARBA00022989"/>
    </source>
</evidence>
<keyword evidence="7" id="KW-0472">Membrane</keyword>
<keyword evidence="5" id="KW-0175">Coiled coil</keyword>
<reference evidence="10" key="1">
    <citation type="journal article" date="2007" name="Plant Cell">
        <title>Dothideomycete-plant interactions illuminated by genome sequencing and EST analysis of the wheat pathogen Stagonospora nodorum.</title>
        <authorList>
            <person name="Hane J.K."/>
            <person name="Lowe R.G."/>
            <person name="Solomon P.S."/>
            <person name="Tan K.C."/>
            <person name="Schoch C.L."/>
            <person name="Spatafora J.W."/>
            <person name="Crous P.W."/>
            <person name="Kodira C."/>
            <person name="Birren B.W."/>
            <person name="Galagan J.E."/>
            <person name="Torriani S.F."/>
            <person name="McDonald B.A."/>
            <person name="Oliver R.P."/>
        </authorList>
    </citation>
    <scope>NUCLEOTIDE SEQUENCE [LARGE SCALE GENOMIC DNA]</scope>
    <source>
        <strain evidence="10">SN15 / ATCC MYA-4574 / FGSC 10173</strain>
    </source>
</reference>
<evidence type="ECO:0000313" key="9">
    <source>
        <dbReference type="EMBL" id="EAT91325.2"/>
    </source>
</evidence>
<keyword evidence="3" id="KW-0812">Transmembrane</keyword>
<dbReference type="GO" id="GO:0005739">
    <property type="term" value="C:mitochondrion"/>
    <property type="evidence" value="ECO:0000318"/>
    <property type="project" value="GO_Central"/>
</dbReference>
<name>Q0V2T8_PHANO</name>
<proteinExistence type="predicted"/>
<protein>
    <submittedName>
        <fullName evidence="9">Uncharacterized protein</fullName>
    </submittedName>
</protein>
<comment type="subcellular location">
    <subcellularLocation>
        <location evidence="2">Membrane</location>
    </subcellularLocation>
    <subcellularLocation>
        <location evidence="1">Mitochondrion</location>
    </subcellularLocation>
</comment>
<dbReference type="STRING" id="321614.Q0V2T8"/>
<dbReference type="GO" id="GO:0016020">
    <property type="term" value="C:membrane"/>
    <property type="evidence" value="ECO:0007669"/>
    <property type="project" value="UniProtKB-SubCell"/>
</dbReference>
<dbReference type="KEGG" id="pno:SNOG_01676"/>
<feature type="region of interest" description="Disordered" evidence="8">
    <location>
        <begin position="1"/>
        <end position="77"/>
    </location>
</feature>
<accession>Q0V2T8</accession>
<dbReference type="Proteomes" id="UP000001055">
    <property type="component" value="Unassembled WGS sequence"/>
</dbReference>
<evidence type="ECO:0000256" key="1">
    <source>
        <dbReference type="ARBA" id="ARBA00004173"/>
    </source>
</evidence>
<dbReference type="AlphaFoldDB" id="Q0V2T8"/>
<evidence type="ECO:0000256" key="7">
    <source>
        <dbReference type="ARBA" id="ARBA00023136"/>
    </source>
</evidence>
<dbReference type="InterPro" id="IPR024461">
    <property type="entry name" value="CCDC90-like"/>
</dbReference>
<dbReference type="Gene3D" id="1.20.5.340">
    <property type="match status" value="1"/>
</dbReference>
<evidence type="ECO:0000256" key="2">
    <source>
        <dbReference type="ARBA" id="ARBA00004370"/>
    </source>
</evidence>
<dbReference type="HOGENOM" id="CLU_1220072_0_0_1"/>
<evidence type="ECO:0000256" key="5">
    <source>
        <dbReference type="ARBA" id="ARBA00023054"/>
    </source>
</evidence>
<dbReference type="PANTHER" id="PTHR14360:SF12">
    <property type="entry name" value="MOZ PROTEIN REPRESENTS A CHROMATIN-ASSOCIATED ACETYLTRANSFERASE"/>
    <property type="match status" value="1"/>
</dbReference>
<evidence type="ECO:0000256" key="6">
    <source>
        <dbReference type="ARBA" id="ARBA00023128"/>
    </source>
</evidence>
<organism evidence="9 10">
    <name type="scientific">Phaeosphaeria nodorum (strain SN15 / ATCC MYA-4574 / FGSC 10173)</name>
    <name type="common">Glume blotch fungus</name>
    <name type="synonym">Parastagonospora nodorum</name>
    <dbReference type="NCBI Taxonomy" id="321614"/>
    <lineage>
        <taxon>Eukaryota</taxon>
        <taxon>Fungi</taxon>
        <taxon>Dikarya</taxon>
        <taxon>Ascomycota</taxon>
        <taxon>Pezizomycotina</taxon>
        <taxon>Dothideomycetes</taxon>
        <taxon>Pleosporomycetidae</taxon>
        <taxon>Pleosporales</taxon>
        <taxon>Pleosporineae</taxon>
        <taxon>Phaeosphaeriaceae</taxon>
        <taxon>Parastagonospora</taxon>
    </lineage>
</organism>